<protein>
    <submittedName>
        <fullName evidence="2">Histone acetyltransferase type B catalytic subunit</fullName>
    </submittedName>
</protein>
<accession>A0A8A1LSQ9</accession>
<evidence type="ECO:0000313" key="2">
    <source>
        <dbReference type="EMBL" id="QSS57268.1"/>
    </source>
</evidence>
<feature type="transmembrane region" description="Helical" evidence="1">
    <location>
        <begin position="33"/>
        <end position="59"/>
    </location>
</feature>
<dbReference type="EMBL" id="CP069106">
    <property type="protein sequence ID" value="QSS57268.1"/>
    <property type="molecule type" value="Genomic_DNA"/>
</dbReference>
<feature type="transmembrane region" description="Helical" evidence="1">
    <location>
        <begin position="79"/>
        <end position="99"/>
    </location>
</feature>
<keyword evidence="2" id="KW-0808">Transferase</keyword>
<dbReference type="GO" id="GO:0016740">
    <property type="term" value="F:transferase activity"/>
    <property type="evidence" value="ECO:0007669"/>
    <property type="project" value="UniProtKB-KW"/>
</dbReference>
<dbReference type="Proteomes" id="UP000663419">
    <property type="component" value="Chromosome 5"/>
</dbReference>
<dbReference type="VEuPathDB" id="FungiDB:I7I53_05699"/>
<dbReference type="AlphaFoldDB" id="A0A8A1LSQ9"/>
<keyword evidence="1" id="KW-0472">Membrane</keyword>
<name>A0A8A1LSQ9_AJEC8</name>
<organism evidence="2 3">
    <name type="scientific">Ajellomyces capsulatus (strain H88)</name>
    <name type="common">Darling's disease fungus</name>
    <name type="synonym">Histoplasma capsulatum</name>
    <dbReference type="NCBI Taxonomy" id="544711"/>
    <lineage>
        <taxon>Eukaryota</taxon>
        <taxon>Fungi</taxon>
        <taxon>Dikarya</taxon>
        <taxon>Ascomycota</taxon>
        <taxon>Pezizomycotina</taxon>
        <taxon>Eurotiomycetes</taxon>
        <taxon>Eurotiomycetidae</taxon>
        <taxon>Onygenales</taxon>
        <taxon>Ajellomycetaceae</taxon>
        <taxon>Histoplasma</taxon>
    </lineage>
</organism>
<reference evidence="2" key="1">
    <citation type="submission" date="2021-01" db="EMBL/GenBank/DDBJ databases">
        <title>Chromosome-level genome assembly of a human fungal pathogen reveals clustering of transcriptionally co-regulated genes.</title>
        <authorList>
            <person name="Voorhies M."/>
            <person name="Cohen S."/>
            <person name="Shea T.P."/>
            <person name="Petrus S."/>
            <person name="Munoz J.F."/>
            <person name="Poplawski S."/>
            <person name="Goldman W.E."/>
            <person name="Michael T."/>
            <person name="Cuomo C.A."/>
            <person name="Sil A."/>
            <person name="Beyhan S."/>
        </authorList>
    </citation>
    <scope>NUCLEOTIDE SEQUENCE</scope>
    <source>
        <strain evidence="2">H88</strain>
    </source>
</reference>
<evidence type="ECO:0000256" key="1">
    <source>
        <dbReference type="SAM" id="Phobius"/>
    </source>
</evidence>
<keyword evidence="1" id="KW-1133">Transmembrane helix</keyword>
<evidence type="ECO:0000313" key="3">
    <source>
        <dbReference type="Proteomes" id="UP000663419"/>
    </source>
</evidence>
<gene>
    <name evidence="2" type="ORF">I7I53_05699</name>
</gene>
<proteinExistence type="predicted"/>
<sequence>MRIRKVRIRIVVKREWKVEWGMGMRRRRKFEELPMYGAFSSFLEFVLFSFPKFTFFFLSHVFLSNVLMSEQFIGEWKEFISSSFLLCFNFPFYFALVMLANAMYRRCASVLVPSIAEIKTKPQHLVLVIGAGFSQNFLPSCA</sequence>
<keyword evidence="1" id="KW-0812">Transmembrane</keyword>